<evidence type="ECO:0000256" key="16">
    <source>
        <dbReference type="ARBA" id="ARBA00047899"/>
    </source>
</evidence>
<dbReference type="PROSITE" id="PS00107">
    <property type="entry name" value="PROTEIN_KINASE_ATP"/>
    <property type="match status" value="1"/>
</dbReference>
<evidence type="ECO:0000256" key="8">
    <source>
        <dbReference type="ARBA" id="ARBA00022723"/>
    </source>
</evidence>
<dbReference type="OMA" id="IRYCHDC"/>
<keyword evidence="6" id="KW-0597">Phosphoprotein</keyword>
<keyword evidence="14" id="KW-0832">Ubl conjugation</keyword>
<dbReference type="PROSITE" id="PS50011">
    <property type="entry name" value="PROTEIN_KINASE_DOM"/>
    <property type="match status" value="1"/>
</dbReference>
<dbReference type="STRING" id="7897.ENSLACP00000018635"/>
<sequence length="266" mass="30042">MMEQFLLSKGYLMGKTIGEGTYSKVKEAFCKKQQKTVAVKIIDKEAGPPDFIQKFLPRELQIAQTLDHENIIKVYESIESEDGKIYLIMELAKGGDIFELIVKTGPLPEEQAQALFQQLVKAIRYCHDRGVAHRDLKCENTLLGDELTLKLADFGFAKIFSPGSTELTKTFCGSMAYAAPEVLQGVPHDSRGSDIWSMGVVLYVMLCGHLPFDDTDIPKMLWHQQNGISFPNHLTFSQGCRDLVRRMLEPDVTLRLSIEDICRHGW</sequence>
<keyword evidence="8" id="KW-0479">Metal-binding</keyword>
<comment type="similarity">
    <text evidence="2">Belongs to the protein kinase superfamily. CAMK Ser/Thr protein kinase family.</text>
</comment>
<name>H3B9R4_LATCH</name>
<evidence type="ECO:0000256" key="17">
    <source>
        <dbReference type="ARBA" id="ARBA00048679"/>
    </source>
</evidence>
<keyword evidence="13" id="KW-0460">Magnesium</keyword>
<evidence type="ECO:0000256" key="2">
    <source>
        <dbReference type="ARBA" id="ARBA00006692"/>
    </source>
</evidence>
<dbReference type="GO" id="GO:0000287">
    <property type="term" value="F:magnesium ion binding"/>
    <property type="evidence" value="ECO:0007669"/>
    <property type="project" value="UniProtKB-ARBA"/>
</dbReference>
<keyword evidence="10" id="KW-0418">Kinase</keyword>
<dbReference type="GO" id="GO:0005524">
    <property type="term" value="F:ATP binding"/>
    <property type="evidence" value="ECO:0007669"/>
    <property type="project" value="UniProtKB-UniRule"/>
</dbReference>
<keyword evidence="7" id="KW-0808">Transferase</keyword>
<dbReference type="GO" id="GO:0000226">
    <property type="term" value="P:microtubule cytoskeleton organization"/>
    <property type="evidence" value="ECO:0007669"/>
    <property type="project" value="TreeGrafter"/>
</dbReference>
<comment type="catalytic activity">
    <reaction evidence="17">
        <text>L-seryl-[protein] + ATP = O-phospho-L-seryl-[protein] + ADP + H(+)</text>
        <dbReference type="Rhea" id="RHEA:17989"/>
        <dbReference type="Rhea" id="RHEA-COMP:9863"/>
        <dbReference type="Rhea" id="RHEA-COMP:11604"/>
        <dbReference type="ChEBI" id="CHEBI:15378"/>
        <dbReference type="ChEBI" id="CHEBI:29999"/>
        <dbReference type="ChEBI" id="CHEBI:30616"/>
        <dbReference type="ChEBI" id="CHEBI:83421"/>
        <dbReference type="ChEBI" id="CHEBI:456216"/>
        <dbReference type="EC" id="2.7.11.1"/>
    </reaction>
</comment>
<dbReference type="InterPro" id="IPR000719">
    <property type="entry name" value="Prot_kinase_dom"/>
</dbReference>
<dbReference type="FunFam" id="1.10.510.10:FF:000658">
    <property type="entry name" value="Protein CBG12184"/>
    <property type="match status" value="1"/>
</dbReference>
<dbReference type="GO" id="GO:0030154">
    <property type="term" value="P:cell differentiation"/>
    <property type="evidence" value="ECO:0007669"/>
    <property type="project" value="UniProtKB-KW"/>
</dbReference>
<proteinExistence type="inferred from homology"/>
<dbReference type="GO" id="GO:0005737">
    <property type="term" value="C:cytoplasm"/>
    <property type="evidence" value="ECO:0007669"/>
    <property type="project" value="TreeGrafter"/>
</dbReference>
<evidence type="ECO:0000256" key="10">
    <source>
        <dbReference type="ARBA" id="ARBA00022777"/>
    </source>
</evidence>
<reference evidence="21" key="2">
    <citation type="submission" date="2025-08" db="UniProtKB">
        <authorList>
            <consortium name="Ensembl"/>
        </authorList>
    </citation>
    <scope>IDENTIFICATION</scope>
</reference>
<dbReference type="HOGENOM" id="CLU_000288_63_0_1"/>
<keyword evidence="15" id="KW-0744">Spermatogenesis</keyword>
<organism evidence="21 22">
    <name type="scientific">Latimeria chalumnae</name>
    <name type="common">Coelacanth</name>
    <dbReference type="NCBI Taxonomy" id="7897"/>
    <lineage>
        <taxon>Eukaryota</taxon>
        <taxon>Metazoa</taxon>
        <taxon>Chordata</taxon>
        <taxon>Craniata</taxon>
        <taxon>Vertebrata</taxon>
        <taxon>Euteleostomi</taxon>
        <taxon>Coelacanthiformes</taxon>
        <taxon>Coelacanthidae</taxon>
        <taxon>Latimeria</taxon>
    </lineage>
</organism>
<dbReference type="FunCoup" id="H3B9R4">
    <property type="interactions" value="28"/>
</dbReference>
<keyword evidence="9 18" id="KW-0547">Nucleotide-binding</keyword>
<evidence type="ECO:0000256" key="6">
    <source>
        <dbReference type="ARBA" id="ARBA00022553"/>
    </source>
</evidence>
<dbReference type="SUPFAM" id="SSF56112">
    <property type="entry name" value="Protein kinase-like (PK-like)"/>
    <property type="match status" value="1"/>
</dbReference>
<keyword evidence="5 19" id="KW-0723">Serine/threonine-protein kinase</keyword>
<dbReference type="GeneTree" id="ENSGT00940000161490"/>
<dbReference type="InterPro" id="IPR017441">
    <property type="entry name" value="Protein_kinase_ATP_BS"/>
</dbReference>
<evidence type="ECO:0000256" key="11">
    <source>
        <dbReference type="ARBA" id="ARBA00022782"/>
    </source>
</evidence>
<evidence type="ECO:0000313" key="21">
    <source>
        <dbReference type="Ensembl" id="ENSLACP00000018635.2"/>
    </source>
</evidence>
<evidence type="ECO:0000256" key="12">
    <source>
        <dbReference type="ARBA" id="ARBA00022840"/>
    </source>
</evidence>
<dbReference type="GO" id="GO:0035556">
    <property type="term" value="P:intracellular signal transduction"/>
    <property type="evidence" value="ECO:0007669"/>
    <property type="project" value="TreeGrafter"/>
</dbReference>
<dbReference type="Pfam" id="PF00069">
    <property type="entry name" value="Pkinase"/>
    <property type="match status" value="1"/>
</dbReference>
<dbReference type="PANTHER" id="PTHR24346">
    <property type="entry name" value="MAP/MICROTUBULE AFFINITY-REGULATING KINASE"/>
    <property type="match status" value="1"/>
</dbReference>
<dbReference type="Proteomes" id="UP000008672">
    <property type="component" value="Unassembled WGS sequence"/>
</dbReference>
<dbReference type="InParanoid" id="H3B9R4"/>
<dbReference type="EC" id="2.7.11.1" evidence="3"/>
<comment type="catalytic activity">
    <reaction evidence="16">
        <text>L-threonyl-[protein] + ATP = O-phospho-L-threonyl-[protein] + ADP + H(+)</text>
        <dbReference type="Rhea" id="RHEA:46608"/>
        <dbReference type="Rhea" id="RHEA-COMP:11060"/>
        <dbReference type="Rhea" id="RHEA-COMP:11605"/>
        <dbReference type="ChEBI" id="CHEBI:15378"/>
        <dbReference type="ChEBI" id="CHEBI:30013"/>
        <dbReference type="ChEBI" id="CHEBI:30616"/>
        <dbReference type="ChEBI" id="CHEBI:61977"/>
        <dbReference type="ChEBI" id="CHEBI:456216"/>
        <dbReference type="EC" id="2.7.11.1"/>
    </reaction>
</comment>
<dbReference type="FunFam" id="3.30.200.20:FF:000042">
    <property type="entry name" value="Aurora kinase A"/>
    <property type="match status" value="1"/>
</dbReference>
<comment type="cofactor">
    <cofactor evidence="1">
        <name>Mg(2+)</name>
        <dbReference type="ChEBI" id="CHEBI:18420"/>
    </cofactor>
</comment>
<dbReference type="GO" id="GO:0050321">
    <property type="term" value="F:tau-protein kinase activity"/>
    <property type="evidence" value="ECO:0007669"/>
    <property type="project" value="TreeGrafter"/>
</dbReference>
<dbReference type="EMBL" id="AFYH01066712">
    <property type="status" value="NOT_ANNOTATED_CDS"/>
    <property type="molecule type" value="Genomic_DNA"/>
</dbReference>
<keyword evidence="12 18" id="KW-0067">ATP-binding</keyword>
<evidence type="ECO:0000256" key="15">
    <source>
        <dbReference type="ARBA" id="ARBA00022871"/>
    </source>
</evidence>
<evidence type="ECO:0000256" key="9">
    <source>
        <dbReference type="ARBA" id="ARBA00022741"/>
    </source>
</evidence>
<reference evidence="21" key="3">
    <citation type="submission" date="2025-09" db="UniProtKB">
        <authorList>
            <consortium name="Ensembl"/>
        </authorList>
    </citation>
    <scope>IDENTIFICATION</scope>
</reference>
<reference evidence="22" key="1">
    <citation type="submission" date="2011-08" db="EMBL/GenBank/DDBJ databases">
        <title>The draft genome of Latimeria chalumnae.</title>
        <authorList>
            <person name="Di Palma F."/>
            <person name="Alfoldi J."/>
            <person name="Johnson J."/>
            <person name="Berlin A."/>
            <person name="Gnerre S."/>
            <person name="Jaffe D."/>
            <person name="MacCallum I."/>
            <person name="Young S."/>
            <person name="Walker B.J."/>
            <person name="Lander E."/>
            <person name="Lindblad-Toh K."/>
        </authorList>
    </citation>
    <scope>NUCLEOTIDE SEQUENCE [LARGE SCALE GENOMIC DNA]</scope>
    <source>
        <strain evidence="22">Wild caught</strain>
    </source>
</reference>
<evidence type="ECO:0000256" key="7">
    <source>
        <dbReference type="ARBA" id="ARBA00022679"/>
    </source>
</evidence>
<dbReference type="eggNOG" id="KOG0583">
    <property type="taxonomic scope" value="Eukaryota"/>
</dbReference>
<dbReference type="InterPro" id="IPR008271">
    <property type="entry name" value="Ser/Thr_kinase_AS"/>
</dbReference>
<evidence type="ECO:0000313" key="22">
    <source>
        <dbReference type="Proteomes" id="UP000008672"/>
    </source>
</evidence>
<evidence type="ECO:0000256" key="1">
    <source>
        <dbReference type="ARBA" id="ARBA00001946"/>
    </source>
</evidence>
<dbReference type="PANTHER" id="PTHR24346:SF102">
    <property type="entry name" value="TESTIS-SPECIFIC SERINE_THREONINE-PROTEIN KINASE 1"/>
    <property type="match status" value="1"/>
</dbReference>
<dbReference type="SMART" id="SM00220">
    <property type="entry name" value="S_TKc"/>
    <property type="match status" value="1"/>
</dbReference>
<dbReference type="Gene3D" id="1.10.510.10">
    <property type="entry name" value="Transferase(Phosphotransferase) domain 1"/>
    <property type="match status" value="1"/>
</dbReference>
<feature type="binding site" evidence="18">
    <location>
        <position position="40"/>
    </location>
    <ligand>
        <name>ATP</name>
        <dbReference type="ChEBI" id="CHEBI:30616"/>
    </ligand>
</feature>
<feature type="domain" description="Protein kinase" evidence="20">
    <location>
        <begin position="11"/>
        <end position="266"/>
    </location>
</feature>
<evidence type="ECO:0000256" key="13">
    <source>
        <dbReference type="ARBA" id="ARBA00022842"/>
    </source>
</evidence>
<gene>
    <name evidence="21" type="primary">TSSK3</name>
</gene>
<dbReference type="PIRSF" id="PIRSF000654">
    <property type="entry name" value="Integrin-linked_kinase"/>
    <property type="match status" value="1"/>
</dbReference>
<dbReference type="Ensembl" id="ENSLACT00000018768.2">
    <property type="protein sequence ID" value="ENSLACP00000018635.2"/>
    <property type="gene ID" value="ENSLACG00000016409.2"/>
</dbReference>
<evidence type="ECO:0000259" key="20">
    <source>
        <dbReference type="PROSITE" id="PS50011"/>
    </source>
</evidence>
<keyword evidence="11" id="KW-0221">Differentiation</keyword>
<accession>H3B9R4</accession>
<protein>
    <recommendedName>
        <fullName evidence="3">non-specific serine/threonine protein kinase</fullName>
        <ecNumber evidence="3">2.7.11.1</ecNumber>
    </recommendedName>
</protein>
<evidence type="ECO:0000256" key="5">
    <source>
        <dbReference type="ARBA" id="ARBA00022527"/>
    </source>
</evidence>
<dbReference type="GO" id="GO:0007283">
    <property type="term" value="P:spermatogenesis"/>
    <property type="evidence" value="ECO:0007669"/>
    <property type="project" value="UniProtKB-KW"/>
</dbReference>
<evidence type="ECO:0000256" key="14">
    <source>
        <dbReference type="ARBA" id="ARBA00022843"/>
    </source>
</evidence>
<evidence type="ECO:0000256" key="19">
    <source>
        <dbReference type="RuleBase" id="RU000304"/>
    </source>
</evidence>
<keyword evidence="22" id="KW-1185">Reference proteome</keyword>
<dbReference type="AlphaFoldDB" id="H3B9R4"/>
<evidence type="ECO:0000256" key="4">
    <source>
        <dbReference type="ARBA" id="ARBA00022473"/>
    </source>
</evidence>
<keyword evidence="4" id="KW-0217">Developmental protein</keyword>
<dbReference type="InterPro" id="IPR011009">
    <property type="entry name" value="Kinase-like_dom_sf"/>
</dbReference>
<evidence type="ECO:0000256" key="18">
    <source>
        <dbReference type="PROSITE-ProRule" id="PRU10141"/>
    </source>
</evidence>
<dbReference type="PROSITE" id="PS00108">
    <property type="entry name" value="PROTEIN_KINASE_ST"/>
    <property type="match status" value="1"/>
</dbReference>
<evidence type="ECO:0000256" key="3">
    <source>
        <dbReference type="ARBA" id="ARBA00012513"/>
    </source>
</evidence>